<comment type="caution">
    <text evidence="1">The sequence shown here is derived from an EMBL/GenBank/DDBJ whole genome shotgun (WGS) entry which is preliminary data.</text>
</comment>
<name>A0ABR1G354_AURAN</name>
<protein>
    <submittedName>
        <fullName evidence="1">Collagen-like protein</fullName>
    </submittedName>
</protein>
<evidence type="ECO:0000313" key="1">
    <source>
        <dbReference type="EMBL" id="KAK7247782.1"/>
    </source>
</evidence>
<accession>A0ABR1G354</accession>
<reference evidence="1 2" key="1">
    <citation type="submission" date="2024-03" db="EMBL/GenBank/DDBJ databases">
        <title>Aureococcus anophagefferens CCMP1851 and Kratosvirus quantuckense: Draft genome of a second virus-susceptible host strain in the model system.</title>
        <authorList>
            <person name="Chase E."/>
            <person name="Truchon A.R."/>
            <person name="Schepens W."/>
            <person name="Wilhelm S.W."/>
        </authorList>
    </citation>
    <scope>NUCLEOTIDE SEQUENCE [LARGE SCALE GENOMIC DNA]</scope>
    <source>
        <strain evidence="1 2">CCMP1851</strain>
    </source>
</reference>
<proteinExistence type="predicted"/>
<evidence type="ECO:0000313" key="2">
    <source>
        <dbReference type="Proteomes" id="UP001363151"/>
    </source>
</evidence>
<dbReference type="EMBL" id="JBBJCI010000127">
    <property type="protein sequence ID" value="KAK7247782.1"/>
    <property type="molecule type" value="Genomic_DNA"/>
</dbReference>
<dbReference type="InterPro" id="IPR010262">
    <property type="entry name" value="Arylsulfotransferase_bact"/>
</dbReference>
<sequence>MEAPIVEDPSAAAATSRRPRAALAAACVCTLLVFCARIDGLPRAALASGTNALTFDCESPAAELVCAAALSGAEPGATYELTFVYRRKGAPAAFRSRPLNATADAAGTLSGHLFRLRARAAYRVEATALRGARDIRASSTLVAPAFRGGATFDGTDRFATKVDGNASALELVLMGATVGDVESDGWRGLVAVDAEGYVVWGLAKNALCAFAKLEDHRFVVSSVPAMAGAQPECASQSVFRDGRSLTSRLEVFAPSGGLAGGVFAEACVGEPKNYRSLSHLVAPSAALREESILTVESRVELYESGVVVQKAATRAARVDRVVRWVPGNDAVATVVDLASTFPAGATRDYEPATIFEENDLTCDGGELSRHVPYWMHADGVYETAAGGVLVSVRNFNAVALFDANGGLAWTLAAPHGGSGGVASNFTFADESEAFYAPHAPVLSADGARLYAVDDGTARPGCAKQRDHVFVQCWSRAVAYDLDFGSMTAALAWEVELPEGFGEDGFAAADAYNPDGGRVVPLATPGYVLVAFGNLHDNARDAAFGQDSVVLVYDEVAARVVFELRAPRSHWLAGDFTFEAVGSIAGEARHRV</sequence>
<dbReference type="Pfam" id="PF05935">
    <property type="entry name" value="Arylsulfotrans"/>
    <property type="match status" value="1"/>
</dbReference>
<dbReference type="SUPFAM" id="SSF101898">
    <property type="entry name" value="NHL repeat"/>
    <property type="match status" value="1"/>
</dbReference>
<gene>
    <name evidence="1" type="ORF">SO694_00122074</name>
</gene>
<keyword evidence="2" id="KW-1185">Reference proteome</keyword>
<dbReference type="Proteomes" id="UP001363151">
    <property type="component" value="Unassembled WGS sequence"/>
</dbReference>
<organism evidence="1 2">
    <name type="scientific">Aureococcus anophagefferens</name>
    <name type="common">Harmful bloom alga</name>
    <dbReference type="NCBI Taxonomy" id="44056"/>
    <lineage>
        <taxon>Eukaryota</taxon>
        <taxon>Sar</taxon>
        <taxon>Stramenopiles</taxon>
        <taxon>Ochrophyta</taxon>
        <taxon>Pelagophyceae</taxon>
        <taxon>Pelagomonadales</taxon>
        <taxon>Pelagomonadaceae</taxon>
        <taxon>Aureococcus</taxon>
    </lineage>
</organism>